<keyword evidence="3" id="KW-0158">Chromosome</keyword>
<dbReference type="AlphaFoldDB" id="A0AAV7RKM6"/>
<dbReference type="GO" id="GO:0046982">
    <property type="term" value="F:protein heterodimerization activity"/>
    <property type="evidence" value="ECO:0007669"/>
    <property type="project" value="InterPro"/>
</dbReference>
<evidence type="ECO:0008006" key="10">
    <source>
        <dbReference type="Google" id="ProtNLM"/>
    </source>
</evidence>
<dbReference type="GO" id="GO:0005654">
    <property type="term" value="C:nucleoplasm"/>
    <property type="evidence" value="ECO:0007669"/>
    <property type="project" value="TreeGrafter"/>
</dbReference>
<keyword evidence="9" id="KW-1185">Reference proteome</keyword>
<dbReference type="PANTHER" id="PTHR34832:SF1">
    <property type="entry name" value="CENTROMERE PROTEIN W"/>
    <property type="match status" value="1"/>
</dbReference>
<dbReference type="CDD" id="cd13732">
    <property type="entry name" value="HFD_CENP-W"/>
    <property type="match status" value="1"/>
</dbReference>
<accession>A0AAV7RKM6</accession>
<dbReference type="GO" id="GO:0000278">
    <property type="term" value="P:mitotic cell cycle"/>
    <property type="evidence" value="ECO:0007669"/>
    <property type="project" value="InterPro"/>
</dbReference>
<organism evidence="8 9">
    <name type="scientific">Pleurodeles waltl</name>
    <name type="common">Iberian ribbed newt</name>
    <dbReference type="NCBI Taxonomy" id="8319"/>
    <lineage>
        <taxon>Eukaryota</taxon>
        <taxon>Metazoa</taxon>
        <taxon>Chordata</taxon>
        <taxon>Craniata</taxon>
        <taxon>Vertebrata</taxon>
        <taxon>Euteleostomi</taxon>
        <taxon>Amphibia</taxon>
        <taxon>Batrachia</taxon>
        <taxon>Caudata</taxon>
        <taxon>Salamandroidea</taxon>
        <taxon>Salamandridae</taxon>
        <taxon>Pleurodelinae</taxon>
        <taxon>Pleurodeles</taxon>
    </lineage>
</organism>
<evidence type="ECO:0000256" key="6">
    <source>
        <dbReference type="ARBA" id="ARBA00023328"/>
    </source>
</evidence>
<dbReference type="Pfam" id="PF15510">
    <property type="entry name" value="CENP-W"/>
    <property type="match status" value="1"/>
</dbReference>
<evidence type="ECO:0000256" key="5">
    <source>
        <dbReference type="ARBA" id="ARBA00023242"/>
    </source>
</evidence>
<evidence type="ECO:0000313" key="8">
    <source>
        <dbReference type="EMBL" id="KAJ1153366.1"/>
    </source>
</evidence>
<gene>
    <name evidence="8" type="ORF">NDU88_006127</name>
</gene>
<dbReference type="Gene3D" id="1.10.20.10">
    <property type="entry name" value="Histone, subunit A"/>
    <property type="match status" value="1"/>
</dbReference>
<evidence type="ECO:0000256" key="3">
    <source>
        <dbReference type="ARBA" id="ARBA00022454"/>
    </source>
</evidence>
<sequence>MVRGALGKLIKKNRSKLRLARNVDLLVHMNLLLFLHRLAEESRVKAFEKKCLTIKSEHVLSVLKRVLKERKG</sequence>
<evidence type="ECO:0000256" key="1">
    <source>
        <dbReference type="ARBA" id="ARBA00004123"/>
    </source>
</evidence>
<comment type="similarity">
    <text evidence="7">Belongs to the CENP-W/WIP1 family.</text>
</comment>
<comment type="subcellular location">
    <subcellularLocation>
        <location evidence="2">Chromosome</location>
        <location evidence="2">Centromere</location>
        <location evidence="2">Kinetochore</location>
    </subcellularLocation>
    <subcellularLocation>
        <location evidence="1">Nucleus</location>
    </subcellularLocation>
</comment>
<dbReference type="InterPro" id="IPR052484">
    <property type="entry name" value="CENP-W/WIP1"/>
</dbReference>
<dbReference type="PANTHER" id="PTHR34832">
    <property type="entry name" value="CENTROMERE PROTEIN W"/>
    <property type="match status" value="1"/>
</dbReference>
<dbReference type="Proteomes" id="UP001066276">
    <property type="component" value="Chromosome 5"/>
</dbReference>
<keyword evidence="6" id="KW-0137">Centromere</keyword>
<dbReference type="GO" id="GO:0003677">
    <property type="term" value="F:DNA binding"/>
    <property type="evidence" value="ECO:0007669"/>
    <property type="project" value="InterPro"/>
</dbReference>
<reference evidence="8" key="1">
    <citation type="journal article" date="2022" name="bioRxiv">
        <title>Sequencing and chromosome-scale assembly of the giantPleurodeles waltlgenome.</title>
        <authorList>
            <person name="Brown T."/>
            <person name="Elewa A."/>
            <person name="Iarovenko S."/>
            <person name="Subramanian E."/>
            <person name="Araus A.J."/>
            <person name="Petzold A."/>
            <person name="Susuki M."/>
            <person name="Suzuki K.-i.T."/>
            <person name="Hayashi T."/>
            <person name="Toyoda A."/>
            <person name="Oliveira C."/>
            <person name="Osipova E."/>
            <person name="Leigh N.D."/>
            <person name="Simon A."/>
            <person name="Yun M.H."/>
        </authorList>
    </citation>
    <scope>NUCLEOTIDE SEQUENCE</scope>
    <source>
        <strain evidence="8">20211129_DDA</strain>
        <tissue evidence="8">Liver</tissue>
    </source>
</reference>
<keyword evidence="5" id="KW-0539">Nucleus</keyword>
<dbReference type="InterPro" id="IPR028847">
    <property type="entry name" value="CENP-W"/>
</dbReference>
<dbReference type="InterPro" id="IPR009072">
    <property type="entry name" value="Histone-fold"/>
</dbReference>
<comment type="caution">
    <text evidence="8">The sequence shown here is derived from an EMBL/GenBank/DDBJ whole genome shotgun (WGS) entry which is preliminary data.</text>
</comment>
<dbReference type="GO" id="GO:0007059">
    <property type="term" value="P:chromosome segregation"/>
    <property type="evidence" value="ECO:0007669"/>
    <property type="project" value="TreeGrafter"/>
</dbReference>
<dbReference type="EMBL" id="JANPWB010000009">
    <property type="protein sequence ID" value="KAJ1153366.1"/>
    <property type="molecule type" value="Genomic_DNA"/>
</dbReference>
<dbReference type="GO" id="GO:0051382">
    <property type="term" value="P:kinetochore assembly"/>
    <property type="evidence" value="ECO:0007669"/>
    <property type="project" value="InterPro"/>
</dbReference>
<proteinExistence type="inferred from homology"/>
<dbReference type="SUPFAM" id="SSF47113">
    <property type="entry name" value="Histone-fold"/>
    <property type="match status" value="1"/>
</dbReference>
<evidence type="ECO:0000256" key="4">
    <source>
        <dbReference type="ARBA" id="ARBA00022838"/>
    </source>
</evidence>
<name>A0AAV7RKM6_PLEWA</name>
<evidence type="ECO:0000256" key="7">
    <source>
        <dbReference type="ARBA" id="ARBA00038432"/>
    </source>
</evidence>
<dbReference type="GO" id="GO:0000776">
    <property type="term" value="C:kinetochore"/>
    <property type="evidence" value="ECO:0007669"/>
    <property type="project" value="UniProtKB-KW"/>
</dbReference>
<evidence type="ECO:0000313" key="9">
    <source>
        <dbReference type="Proteomes" id="UP001066276"/>
    </source>
</evidence>
<evidence type="ECO:0000256" key="2">
    <source>
        <dbReference type="ARBA" id="ARBA00004629"/>
    </source>
</evidence>
<keyword evidence="4" id="KW-0995">Kinetochore</keyword>
<protein>
    <recommendedName>
        <fullName evidence="10">Centromere protein W</fullName>
    </recommendedName>
</protein>